<name>A0A1L9VXV2_ASPGL</name>
<organism evidence="1 2">
    <name type="scientific">Aspergillus glaucus CBS 516.65</name>
    <dbReference type="NCBI Taxonomy" id="1160497"/>
    <lineage>
        <taxon>Eukaryota</taxon>
        <taxon>Fungi</taxon>
        <taxon>Dikarya</taxon>
        <taxon>Ascomycota</taxon>
        <taxon>Pezizomycotina</taxon>
        <taxon>Eurotiomycetes</taxon>
        <taxon>Eurotiomycetidae</taxon>
        <taxon>Eurotiales</taxon>
        <taxon>Aspergillaceae</taxon>
        <taxon>Aspergillus</taxon>
        <taxon>Aspergillus subgen. Aspergillus</taxon>
    </lineage>
</organism>
<gene>
    <name evidence="1" type="ORF">ASPGLDRAFT_737619</name>
</gene>
<dbReference type="VEuPathDB" id="FungiDB:ASPGLDRAFT_737619"/>
<dbReference type="Proteomes" id="UP000184300">
    <property type="component" value="Unassembled WGS sequence"/>
</dbReference>
<dbReference type="STRING" id="1160497.A0A1L9VXV2"/>
<reference evidence="2" key="1">
    <citation type="journal article" date="2017" name="Genome Biol.">
        <title>Comparative genomics reveals high biological diversity and specific adaptations in the industrially and medically important fungal genus Aspergillus.</title>
        <authorList>
            <person name="de Vries R.P."/>
            <person name="Riley R."/>
            <person name="Wiebenga A."/>
            <person name="Aguilar-Osorio G."/>
            <person name="Amillis S."/>
            <person name="Uchima C.A."/>
            <person name="Anderluh G."/>
            <person name="Asadollahi M."/>
            <person name="Askin M."/>
            <person name="Barry K."/>
            <person name="Battaglia E."/>
            <person name="Bayram O."/>
            <person name="Benocci T."/>
            <person name="Braus-Stromeyer S.A."/>
            <person name="Caldana C."/>
            <person name="Canovas D."/>
            <person name="Cerqueira G.C."/>
            <person name="Chen F."/>
            <person name="Chen W."/>
            <person name="Choi C."/>
            <person name="Clum A."/>
            <person name="Dos Santos R.A."/>
            <person name="Damasio A.R."/>
            <person name="Diallinas G."/>
            <person name="Emri T."/>
            <person name="Fekete E."/>
            <person name="Flipphi M."/>
            <person name="Freyberg S."/>
            <person name="Gallo A."/>
            <person name="Gournas C."/>
            <person name="Habgood R."/>
            <person name="Hainaut M."/>
            <person name="Harispe M.L."/>
            <person name="Henrissat B."/>
            <person name="Hilden K.S."/>
            <person name="Hope R."/>
            <person name="Hossain A."/>
            <person name="Karabika E."/>
            <person name="Karaffa L."/>
            <person name="Karanyi Z."/>
            <person name="Krasevec N."/>
            <person name="Kuo A."/>
            <person name="Kusch H."/>
            <person name="LaButti K."/>
            <person name="Lagendijk E.L."/>
            <person name="Lapidus A."/>
            <person name="Levasseur A."/>
            <person name="Lindquist E."/>
            <person name="Lipzen A."/>
            <person name="Logrieco A.F."/>
            <person name="MacCabe A."/>
            <person name="Maekelae M.R."/>
            <person name="Malavazi I."/>
            <person name="Melin P."/>
            <person name="Meyer V."/>
            <person name="Mielnichuk N."/>
            <person name="Miskei M."/>
            <person name="Molnar A.P."/>
            <person name="Mule G."/>
            <person name="Ngan C.Y."/>
            <person name="Orejas M."/>
            <person name="Orosz E."/>
            <person name="Ouedraogo J.P."/>
            <person name="Overkamp K.M."/>
            <person name="Park H.-S."/>
            <person name="Perrone G."/>
            <person name="Piumi F."/>
            <person name="Punt P.J."/>
            <person name="Ram A.F."/>
            <person name="Ramon A."/>
            <person name="Rauscher S."/>
            <person name="Record E."/>
            <person name="Riano-Pachon D.M."/>
            <person name="Robert V."/>
            <person name="Roehrig J."/>
            <person name="Ruller R."/>
            <person name="Salamov A."/>
            <person name="Salih N.S."/>
            <person name="Samson R.A."/>
            <person name="Sandor E."/>
            <person name="Sanguinetti M."/>
            <person name="Schuetze T."/>
            <person name="Sepcic K."/>
            <person name="Shelest E."/>
            <person name="Sherlock G."/>
            <person name="Sophianopoulou V."/>
            <person name="Squina F.M."/>
            <person name="Sun H."/>
            <person name="Susca A."/>
            <person name="Todd R.B."/>
            <person name="Tsang A."/>
            <person name="Unkles S.E."/>
            <person name="van de Wiele N."/>
            <person name="van Rossen-Uffink D."/>
            <person name="Oliveira J.V."/>
            <person name="Vesth T.C."/>
            <person name="Visser J."/>
            <person name="Yu J.-H."/>
            <person name="Zhou M."/>
            <person name="Andersen M.R."/>
            <person name="Archer D.B."/>
            <person name="Baker S.E."/>
            <person name="Benoit I."/>
            <person name="Brakhage A.A."/>
            <person name="Braus G.H."/>
            <person name="Fischer R."/>
            <person name="Frisvad J.C."/>
            <person name="Goldman G.H."/>
            <person name="Houbraken J."/>
            <person name="Oakley B."/>
            <person name="Pocsi I."/>
            <person name="Scazzocchio C."/>
            <person name="Seiboth B."/>
            <person name="vanKuyk P.A."/>
            <person name="Wortman J."/>
            <person name="Dyer P.S."/>
            <person name="Grigoriev I.V."/>
        </authorList>
    </citation>
    <scope>NUCLEOTIDE SEQUENCE [LARGE SCALE GENOMIC DNA]</scope>
    <source>
        <strain evidence="2">CBS 516.65</strain>
    </source>
</reference>
<dbReference type="RefSeq" id="XP_022405417.1">
    <property type="nucleotide sequence ID" value="XM_022549694.1"/>
</dbReference>
<proteinExistence type="predicted"/>
<evidence type="ECO:0000313" key="2">
    <source>
        <dbReference type="Proteomes" id="UP000184300"/>
    </source>
</evidence>
<dbReference type="OrthoDB" id="4514280at2759"/>
<dbReference type="EMBL" id="KV878889">
    <property type="protein sequence ID" value="OJJ88741.1"/>
    <property type="molecule type" value="Genomic_DNA"/>
</dbReference>
<protein>
    <submittedName>
        <fullName evidence="1">Uncharacterized protein</fullName>
    </submittedName>
</protein>
<evidence type="ECO:0000313" key="1">
    <source>
        <dbReference type="EMBL" id="OJJ88741.1"/>
    </source>
</evidence>
<accession>A0A1L9VXV2</accession>
<dbReference type="GeneID" id="34465954"/>
<keyword evidence="2" id="KW-1185">Reference proteome</keyword>
<sequence length="69" mass="7682">MDILRKHLDETCSAAVKEIQQVPSGLAIWPKDGLGLQLLTEHKELLECLIQGVTVSSNMSILVDYLTKF</sequence>
<dbReference type="AlphaFoldDB" id="A0A1L9VXV2"/>